<proteinExistence type="predicted"/>
<dbReference type="KEGG" id="cmx:DNC_01180"/>
<dbReference type="STRING" id="83560.NC80_01165"/>
<keyword evidence="1" id="KW-1133">Transmembrane helix</keyword>
<dbReference type="Proteomes" id="UP000260363">
    <property type="component" value="Chromosome"/>
</dbReference>
<feature type="transmembrane region" description="Helical" evidence="1">
    <location>
        <begin position="186"/>
        <end position="219"/>
    </location>
</feature>
<dbReference type="OMA" id="WQFLTYP"/>
<accession>A0A069ZVL6</accession>
<protein>
    <submittedName>
        <fullName evidence="2">Uncharacterized protein</fullName>
    </submittedName>
</protein>
<dbReference type="EMBL" id="CP007217">
    <property type="protein sequence ID" value="AJR10324.1"/>
    <property type="molecule type" value="Genomic_DNA"/>
</dbReference>
<dbReference type="RefSeq" id="WP_010229897.1">
    <property type="nucleotide sequence ID" value="NZ_CP007217.1"/>
</dbReference>
<gene>
    <name evidence="2" type="ORF">BD36_01270</name>
</gene>
<dbReference type="GeneID" id="1246403"/>
<feature type="transmembrane region" description="Helical" evidence="1">
    <location>
        <begin position="21"/>
        <end position="44"/>
    </location>
</feature>
<dbReference type="PATRIC" id="fig|83560.10.peg.239"/>
<evidence type="ECO:0000313" key="2">
    <source>
        <dbReference type="EMBL" id="AJR10324.1"/>
    </source>
</evidence>
<feature type="transmembrane region" description="Helical" evidence="1">
    <location>
        <begin position="120"/>
        <end position="142"/>
    </location>
</feature>
<dbReference type="AlphaFoldDB" id="A0A069ZVL6"/>
<reference evidence="2 3" key="1">
    <citation type="submission" date="2014-02" db="EMBL/GenBank/DDBJ databases">
        <authorList>
            <person name="Chen C."/>
            <person name="Conrad T.A."/>
            <person name="Zhou Z."/>
            <person name="Lai Z."/>
            <person name="Zhong G."/>
        </authorList>
    </citation>
    <scope>NUCLEOTIDE SEQUENCE [LARGE SCALE GENOMIC DNA]</scope>
    <source>
        <strain evidence="2 3">Nigg3-28</strain>
    </source>
</reference>
<evidence type="ECO:0000256" key="1">
    <source>
        <dbReference type="SAM" id="Phobius"/>
    </source>
</evidence>
<organism evidence="2 3">
    <name type="scientific">Chlamydia muridarum</name>
    <dbReference type="NCBI Taxonomy" id="83560"/>
    <lineage>
        <taxon>Bacteria</taxon>
        <taxon>Pseudomonadati</taxon>
        <taxon>Chlamydiota</taxon>
        <taxon>Chlamydiia</taxon>
        <taxon>Chlamydiales</taxon>
        <taxon>Chlamydiaceae</taxon>
        <taxon>Chlamydia/Chlamydophila group</taxon>
        <taxon>Chlamydia</taxon>
    </lineage>
</organism>
<keyword evidence="1" id="KW-0812">Transmembrane</keyword>
<keyword evidence="1" id="KW-0472">Membrane</keyword>
<name>A0A069ZVL6_CHLMR</name>
<dbReference type="KEGG" id="cmg:NC81_01180"/>
<dbReference type="KEGG" id="cmm:NC80_01165"/>
<evidence type="ECO:0000313" key="3">
    <source>
        <dbReference type="Proteomes" id="UP000260363"/>
    </source>
</evidence>
<sequence>MRVIFPDKYKHTPFLGRALKRLPLLVLVTSCSAPFIAFFLQYFFQMRGPIEWLALSVKGISQHYFWQWFTYPLVTADTLNLSDSRSLEITQRLLMRNTLDFILFYKATDAIIRKLGMSRFIFLLTTQVSIVGISIWAFLWLIGSSQSLFGPESLICALLIVRVFLDPEKRLTLPIFPISLSRKWSFILLLHFYFLILILSGAYAALLGSVLSMVLAVFFCYREKIPNPYRGIYR</sequence>